<evidence type="ECO:0000313" key="2">
    <source>
        <dbReference type="EMBL" id="PIN26383.1"/>
    </source>
</evidence>
<reference evidence="3" key="1">
    <citation type="journal article" date="2018" name="Gigascience">
        <title>Genome assembly of the Pink Ipe (Handroanthus impetiginosus, Bignoniaceae), a highly valued, ecologically keystone Neotropical timber forest tree.</title>
        <authorList>
            <person name="Silva-Junior O.B."/>
            <person name="Grattapaglia D."/>
            <person name="Novaes E."/>
            <person name="Collevatti R.G."/>
        </authorList>
    </citation>
    <scope>NUCLEOTIDE SEQUENCE [LARGE SCALE GENOMIC DNA]</scope>
    <source>
        <strain evidence="3">cv. UFG-1</strain>
    </source>
</reference>
<protein>
    <submittedName>
        <fullName evidence="2">Uncharacterized protein</fullName>
    </submittedName>
</protein>
<dbReference type="AlphaFoldDB" id="A0A2G9I9E9"/>
<evidence type="ECO:0000256" key="1">
    <source>
        <dbReference type="SAM" id="Phobius"/>
    </source>
</evidence>
<organism evidence="2 3">
    <name type="scientific">Handroanthus impetiginosus</name>
    <dbReference type="NCBI Taxonomy" id="429701"/>
    <lineage>
        <taxon>Eukaryota</taxon>
        <taxon>Viridiplantae</taxon>
        <taxon>Streptophyta</taxon>
        <taxon>Embryophyta</taxon>
        <taxon>Tracheophyta</taxon>
        <taxon>Spermatophyta</taxon>
        <taxon>Magnoliopsida</taxon>
        <taxon>eudicotyledons</taxon>
        <taxon>Gunneridae</taxon>
        <taxon>Pentapetalae</taxon>
        <taxon>asterids</taxon>
        <taxon>lamiids</taxon>
        <taxon>Lamiales</taxon>
        <taxon>Bignoniaceae</taxon>
        <taxon>Crescentiina</taxon>
        <taxon>Tabebuia alliance</taxon>
        <taxon>Handroanthus</taxon>
    </lineage>
</organism>
<accession>A0A2G9I9E9</accession>
<keyword evidence="1" id="KW-0812">Transmembrane</keyword>
<comment type="caution">
    <text evidence="2">The sequence shown here is derived from an EMBL/GenBank/DDBJ whole genome shotgun (WGS) entry which is preliminary data.</text>
</comment>
<sequence>MKCENVHSSNDIQFGNVAISLSASQNVIQCMPTDNILALLCFCRHKEHLRTNYRSGNIIISLRLQSLFVVLLSYPVSSLNFFVLWPPSHFSRSTFCGSVQVGRGARK</sequence>
<dbReference type="EMBL" id="NKXS01000100">
    <property type="protein sequence ID" value="PIN26383.1"/>
    <property type="molecule type" value="Genomic_DNA"/>
</dbReference>
<evidence type="ECO:0000313" key="3">
    <source>
        <dbReference type="Proteomes" id="UP000231279"/>
    </source>
</evidence>
<dbReference type="Proteomes" id="UP000231279">
    <property type="component" value="Unassembled WGS sequence"/>
</dbReference>
<feature type="transmembrane region" description="Helical" evidence="1">
    <location>
        <begin position="64"/>
        <end position="85"/>
    </location>
</feature>
<keyword evidence="3" id="KW-1185">Reference proteome</keyword>
<name>A0A2G9I9E9_9LAMI</name>
<gene>
    <name evidence="2" type="ORF">CDL12_00869</name>
</gene>
<proteinExistence type="predicted"/>
<keyword evidence="1" id="KW-0472">Membrane</keyword>
<keyword evidence="1" id="KW-1133">Transmembrane helix</keyword>